<evidence type="ECO:0000313" key="2">
    <source>
        <dbReference type="EMBL" id="CUH93409.1"/>
    </source>
</evidence>
<organism evidence="2 3">
    <name type="scientific">Herbinix luporum</name>
    <dbReference type="NCBI Taxonomy" id="1679721"/>
    <lineage>
        <taxon>Bacteria</taxon>
        <taxon>Bacillati</taxon>
        <taxon>Bacillota</taxon>
        <taxon>Clostridia</taxon>
        <taxon>Lachnospirales</taxon>
        <taxon>Lachnospiraceae</taxon>
        <taxon>Herbinix</taxon>
    </lineage>
</organism>
<sequence>MNGTIQYTIRPYDTLWMLAQIFNTTVESIMQLNPGLDPRSLQVGRVITIRPGFQYYSSYPQDNDMMDDMMDDEFGSMLPDLMDYFHMLWSQHVMWTRMVMLGIIFDLPELEFATARLLRNASDFANVLRIFYGSDVAQEFENLFRNHITIAAEFIQAAKAGDNSQVEEVWQRWVDNGNQIAEFLARINPNWSVEDWNAMLMEHLELLADNVMLMLEQNYQASVEGFDEIFTQAMEMADMMAEGIAMQFPER</sequence>
<dbReference type="SUPFAM" id="SSF54106">
    <property type="entry name" value="LysM domain"/>
    <property type="match status" value="1"/>
</dbReference>
<dbReference type="InterPro" id="IPR036779">
    <property type="entry name" value="LysM_dom_sf"/>
</dbReference>
<dbReference type="Gene3D" id="3.10.350.10">
    <property type="entry name" value="LysM domain"/>
    <property type="match status" value="1"/>
</dbReference>
<evidence type="ECO:0000259" key="1">
    <source>
        <dbReference type="PROSITE" id="PS51782"/>
    </source>
</evidence>
<reference evidence="3" key="1">
    <citation type="submission" date="2015-09" db="EMBL/GenBank/DDBJ databases">
        <authorList>
            <person name="Wibberg D."/>
        </authorList>
    </citation>
    <scope>NUCLEOTIDE SEQUENCE [LARGE SCALE GENOMIC DNA]</scope>
    <source>
        <strain evidence="3">SD1D</strain>
    </source>
</reference>
<accession>A0A0K8J7H6</accession>
<dbReference type="Pfam" id="PF01476">
    <property type="entry name" value="LysM"/>
    <property type="match status" value="1"/>
</dbReference>
<protein>
    <recommendedName>
        <fullName evidence="1">LysM domain-containing protein</fullName>
    </recommendedName>
</protein>
<evidence type="ECO:0000313" key="3">
    <source>
        <dbReference type="Proteomes" id="UP000196053"/>
    </source>
</evidence>
<dbReference type="CDD" id="cd00118">
    <property type="entry name" value="LysM"/>
    <property type="match status" value="1"/>
</dbReference>
<proteinExistence type="predicted"/>
<dbReference type="KEGG" id="hsd:SD1D_1867"/>
<dbReference type="AlphaFoldDB" id="A0A0K8J7H6"/>
<dbReference type="InterPro" id="IPR018392">
    <property type="entry name" value="LysM"/>
</dbReference>
<dbReference type="EMBL" id="LN879430">
    <property type="protein sequence ID" value="CUH93409.1"/>
    <property type="molecule type" value="Genomic_DNA"/>
</dbReference>
<keyword evidence="3" id="KW-1185">Reference proteome</keyword>
<name>A0A0K8J7H6_9FIRM</name>
<gene>
    <name evidence="2" type="ORF">SD1D_1867</name>
</gene>
<dbReference type="SMART" id="SM00257">
    <property type="entry name" value="LysM"/>
    <property type="match status" value="1"/>
</dbReference>
<dbReference type="Proteomes" id="UP000196053">
    <property type="component" value="Chromosome I"/>
</dbReference>
<dbReference type="RefSeq" id="WP_162287269.1">
    <property type="nucleotide sequence ID" value="NZ_DUPS01000066.1"/>
</dbReference>
<feature type="domain" description="LysM" evidence="1">
    <location>
        <begin position="5"/>
        <end position="49"/>
    </location>
</feature>
<dbReference type="PROSITE" id="PS51782">
    <property type="entry name" value="LYSM"/>
    <property type="match status" value="1"/>
</dbReference>